<reference evidence="4" key="1">
    <citation type="journal article" date="2023" name="Mol. Phylogenet. Evol.">
        <title>Genome-scale phylogeny and comparative genomics of the fungal order Sordariales.</title>
        <authorList>
            <person name="Hensen N."/>
            <person name="Bonometti L."/>
            <person name="Westerberg I."/>
            <person name="Brannstrom I.O."/>
            <person name="Guillou S."/>
            <person name="Cros-Aarteil S."/>
            <person name="Calhoun S."/>
            <person name="Haridas S."/>
            <person name="Kuo A."/>
            <person name="Mondo S."/>
            <person name="Pangilinan J."/>
            <person name="Riley R."/>
            <person name="LaButti K."/>
            <person name="Andreopoulos B."/>
            <person name="Lipzen A."/>
            <person name="Chen C."/>
            <person name="Yan M."/>
            <person name="Daum C."/>
            <person name="Ng V."/>
            <person name="Clum A."/>
            <person name="Steindorff A."/>
            <person name="Ohm R.A."/>
            <person name="Martin F."/>
            <person name="Silar P."/>
            <person name="Natvig D.O."/>
            <person name="Lalanne C."/>
            <person name="Gautier V."/>
            <person name="Ament-Velasquez S.L."/>
            <person name="Kruys A."/>
            <person name="Hutchinson M.I."/>
            <person name="Powell A.J."/>
            <person name="Barry K."/>
            <person name="Miller A.N."/>
            <person name="Grigoriev I.V."/>
            <person name="Debuchy R."/>
            <person name="Gladieux P."/>
            <person name="Hiltunen Thoren M."/>
            <person name="Johannesson H."/>
        </authorList>
    </citation>
    <scope>NUCLEOTIDE SEQUENCE</scope>
    <source>
        <strain evidence="4">CBS 123565</strain>
    </source>
</reference>
<evidence type="ECO:0000256" key="1">
    <source>
        <dbReference type="PROSITE-ProRule" id="PRU00176"/>
    </source>
</evidence>
<dbReference type="EMBL" id="MU853411">
    <property type="protein sequence ID" value="KAK4133653.1"/>
    <property type="molecule type" value="Genomic_DNA"/>
</dbReference>
<dbReference type="SUPFAM" id="SSF54928">
    <property type="entry name" value="RNA-binding domain, RBD"/>
    <property type="match status" value="1"/>
</dbReference>
<dbReference type="InterPro" id="IPR012677">
    <property type="entry name" value="Nucleotide-bd_a/b_plait_sf"/>
</dbReference>
<gene>
    <name evidence="4" type="ORF">BT67DRAFT_442571</name>
</gene>
<evidence type="ECO:0000313" key="4">
    <source>
        <dbReference type="EMBL" id="KAK4133653.1"/>
    </source>
</evidence>
<dbReference type="AlphaFoldDB" id="A0AAN6UIJ9"/>
<dbReference type="Gene3D" id="3.30.70.330">
    <property type="match status" value="1"/>
</dbReference>
<dbReference type="Proteomes" id="UP001304895">
    <property type="component" value="Unassembled WGS sequence"/>
</dbReference>
<dbReference type="PANTHER" id="PTHR32343:SF10">
    <property type="entry name" value="RNA-BINDING REGION RNP-1 DOMAIN-CONTAINING PROTEIN"/>
    <property type="match status" value="1"/>
</dbReference>
<dbReference type="InterPro" id="IPR035979">
    <property type="entry name" value="RBD_domain_sf"/>
</dbReference>
<organism evidence="4 5">
    <name type="scientific">Trichocladium antarcticum</name>
    <dbReference type="NCBI Taxonomy" id="1450529"/>
    <lineage>
        <taxon>Eukaryota</taxon>
        <taxon>Fungi</taxon>
        <taxon>Dikarya</taxon>
        <taxon>Ascomycota</taxon>
        <taxon>Pezizomycotina</taxon>
        <taxon>Sordariomycetes</taxon>
        <taxon>Sordariomycetidae</taxon>
        <taxon>Sordariales</taxon>
        <taxon>Chaetomiaceae</taxon>
        <taxon>Trichocladium</taxon>
    </lineage>
</organism>
<protein>
    <recommendedName>
        <fullName evidence="3">RRM domain-containing protein</fullName>
    </recommendedName>
</protein>
<name>A0AAN6UIJ9_9PEZI</name>
<evidence type="ECO:0000313" key="5">
    <source>
        <dbReference type="Proteomes" id="UP001304895"/>
    </source>
</evidence>
<feature type="compositionally biased region" description="Low complexity" evidence="2">
    <location>
        <begin position="259"/>
        <end position="270"/>
    </location>
</feature>
<dbReference type="GO" id="GO:0003723">
    <property type="term" value="F:RNA binding"/>
    <property type="evidence" value="ECO:0007669"/>
    <property type="project" value="UniProtKB-UniRule"/>
</dbReference>
<sequence length="290" mass="30932">MATTVYVKNIGAVTEDKEIREFFSFCGKIASFEITTSGDHKDATITFEKETAARTALLLHNTSLGGNQISVTSPTTTDASPEPVDRAANSSPTLTQEEKPRARILAEVLAHGYLVAETSLQKAIALDEQHGISARFLNTLKQLDERTHATDHARAADATYSLSQRATSLSCSLLTGLGSYFEKASHTPTGKRIVDFYTTGQRQVQDVHNEARRLAELKKEEAGGDLYKATGLDRVLGRFGAGGAEKDKQHGTAAATGEAVPGGAPAHAAATESEQKPVKESGTGNPEVIH</sequence>
<evidence type="ECO:0000259" key="3">
    <source>
        <dbReference type="PROSITE" id="PS50102"/>
    </source>
</evidence>
<feature type="region of interest" description="Disordered" evidence="2">
    <location>
        <begin position="68"/>
        <end position="99"/>
    </location>
</feature>
<dbReference type="Pfam" id="PF00076">
    <property type="entry name" value="RRM_1"/>
    <property type="match status" value="1"/>
</dbReference>
<feature type="region of interest" description="Disordered" evidence="2">
    <location>
        <begin position="243"/>
        <end position="290"/>
    </location>
</feature>
<dbReference type="SMART" id="SM00360">
    <property type="entry name" value="RRM"/>
    <property type="match status" value="1"/>
</dbReference>
<comment type="caution">
    <text evidence="4">The sequence shown here is derived from an EMBL/GenBank/DDBJ whole genome shotgun (WGS) entry which is preliminary data.</text>
</comment>
<evidence type="ECO:0000256" key="2">
    <source>
        <dbReference type="SAM" id="MobiDB-lite"/>
    </source>
</evidence>
<accession>A0AAN6UIJ9</accession>
<reference evidence="4" key="2">
    <citation type="submission" date="2023-05" db="EMBL/GenBank/DDBJ databases">
        <authorList>
            <consortium name="Lawrence Berkeley National Laboratory"/>
            <person name="Steindorff A."/>
            <person name="Hensen N."/>
            <person name="Bonometti L."/>
            <person name="Westerberg I."/>
            <person name="Brannstrom I.O."/>
            <person name="Guillou S."/>
            <person name="Cros-Aarteil S."/>
            <person name="Calhoun S."/>
            <person name="Haridas S."/>
            <person name="Kuo A."/>
            <person name="Mondo S."/>
            <person name="Pangilinan J."/>
            <person name="Riley R."/>
            <person name="Labutti K."/>
            <person name="Andreopoulos B."/>
            <person name="Lipzen A."/>
            <person name="Chen C."/>
            <person name="Yanf M."/>
            <person name="Daum C."/>
            <person name="Ng V."/>
            <person name="Clum A."/>
            <person name="Ohm R."/>
            <person name="Martin F."/>
            <person name="Silar P."/>
            <person name="Natvig D."/>
            <person name="Lalanne C."/>
            <person name="Gautier V."/>
            <person name="Ament-Velasquez S.L."/>
            <person name="Kruys A."/>
            <person name="Hutchinson M.I."/>
            <person name="Powell A.J."/>
            <person name="Barry K."/>
            <person name="Miller A.N."/>
            <person name="Grigoriev I.V."/>
            <person name="Debuchy R."/>
            <person name="Gladieux P."/>
            <person name="Thoren M.H."/>
            <person name="Johannesson H."/>
        </authorList>
    </citation>
    <scope>NUCLEOTIDE SEQUENCE</scope>
    <source>
        <strain evidence="4">CBS 123565</strain>
    </source>
</reference>
<keyword evidence="5" id="KW-1185">Reference proteome</keyword>
<feature type="compositionally biased region" description="Polar residues" evidence="2">
    <location>
        <begin position="68"/>
        <end position="79"/>
    </location>
</feature>
<dbReference type="InterPro" id="IPR000504">
    <property type="entry name" value="RRM_dom"/>
</dbReference>
<proteinExistence type="predicted"/>
<dbReference type="PANTHER" id="PTHR32343">
    <property type="entry name" value="SERINE/ARGININE-RICH SPLICING FACTOR"/>
    <property type="match status" value="1"/>
</dbReference>
<keyword evidence="1" id="KW-0694">RNA-binding</keyword>
<feature type="domain" description="RRM" evidence="3">
    <location>
        <begin position="3"/>
        <end position="76"/>
    </location>
</feature>
<dbReference type="PROSITE" id="PS50102">
    <property type="entry name" value="RRM"/>
    <property type="match status" value="1"/>
</dbReference>